<dbReference type="Gene3D" id="3.30.70.1820">
    <property type="entry name" value="L1 transposable element, RRM domain"/>
    <property type="match status" value="1"/>
</dbReference>
<sequence length="201" mass="23075">MAERLGDIEKNMTGKEKWDIGVKDTLIQLQSKVSPAEDNGLGRALTTQQHKDLWHPRKRRGLLNATVCGKYDYGGTGGQKPFSGAPPCSSVVRFLQFNIKEKILHAAWKKPIFIQEKRVFFDHDYTEIVQQTPIKKVLKEKRIRFQTPLTKMRKHFHSGTVTYSNAEEAAEYLKRRGFKVGLLPLRRSKDITVETVNKLLP</sequence>
<dbReference type="Proteomes" id="UP000438429">
    <property type="component" value="Unassembled WGS sequence"/>
</dbReference>
<comment type="caution">
    <text evidence="1">The sequence shown here is derived from an EMBL/GenBank/DDBJ whole genome shotgun (WGS) entry which is preliminary data.</text>
</comment>
<protein>
    <submittedName>
        <fullName evidence="1">Uncharacterized protein</fullName>
    </submittedName>
</protein>
<proteinExistence type="predicted"/>
<organism evidence="1 2">
    <name type="scientific">Scophthalmus maximus</name>
    <name type="common">Turbot</name>
    <name type="synonym">Psetta maxima</name>
    <dbReference type="NCBI Taxonomy" id="52904"/>
    <lineage>
        <taxon>Eukaryota</taxon>
        <taxon>Metazoa</taxon>
        <taxon>Chordata</taxon>
        <taxon>Craniata</taxon>
        <taxon>Vertebrata</taxon>
        <taxon>Euteleostomi</taxon>
        <taxon>Actinopterygii</taxon>
        <taxon>Neopterygii</taxon>
        <taxon>Teleostei</taxon>
        <taxon>Neoteleostei</taxon>
        <taxon>Acanthomorphata</taxon>
        <taxon>Carangaria</taxon>
        <taxon>Pleuronectiformes</taxon>
        <taxon>Pleuronectoidei</taxon>
        <taxon>Scophthalmidae</taxon>
        <taxon>Scophthalmus</taxon>
    </lineage>
</organism>
<reference evidence="1 2" key="1">
    <citation type="submission" date="2019-06" db="EMBL/GenBank/DDBJ databases">
        <title>Draft genomes of female and male turbot (Scophthalmus maximus).</title>
        <authorList>
            <person name="Xu H."/>
            <person name="Xu X.-W."/>
            <person name="Shao C."/>
            <person name="Chen S."/>
        </authorList>
    </citation>
    <scope>NUCLEOTIDE SEQUENCE [LARGE SCALE GENOMIC DNA]</scope>
    <source>
        <strain evidence="1">Ysfricsl-2016a</strain>
        <tissue evidence="1">Blood</tissue>
    </source>
</reference>
<evidence type="ECO:0000313" key="1">
    <source>
        <dbReference type="EMBL" id="KAF0039217.1"/>
    </source>
</evidence>
<dbReference type="EMBL" id="VEVO01000007">
    <property type="protein sequence ID" value="KAF0039217.1"/>
    <property type="molecule type" value="Genomic_DNA"/>
</dbReference>
<accession>A0A6A4SZS2</accession>
<dbReference type="AlphaFoldDB" id="A0A6A4SZS2"/>
<name>A0A6A4SZS2_SCOMX</name>
<gene>
    <name evidence="1" type="ORF">F2P81_007452</name>
</gene>
<evidence type="ECO:0000313" key="2">
    <source>
        <dbReference type="Proteomes" id="UP000438429"/>
    </source>
</evidence>